<sequence>MTTLPALPTTNVGKMPLSPQKRGRQAFKRLCSHHLTTLPASPRRGGLTFKTLGLQDFFTLPTELLTGFTPLEYKGGKTFKRHCLKRIDTMEALPDYRSIRDFIRGGLQTPLPGWEYFISPRKHS</sequence>
<evidence type="ECO:0000256" key="1">
    <source>
        <dbReference type="SAM" id="MobiDB-lite"/>
    </source>
</evidence>
<accession>A0ABN8I7Q8</accession>
<organism evidence="2 3">
    <name type="scientific">Iphiclides podalirius</name>
    <name type="common">scarce swallowtail</name>
    <dbReference type="NCBI Taxonomy" id="110791"/>
    <lineage>
        <taxon>Eukaryota</taxon>
        <taxon>Metazoa</taxon>
        <taxon>Ecdysozoa</taxon>
        <taxon>Arthropoda</taxon>
        <taxon>Hexapoda</taxon>
        <taxon>Insecta</taxon>
        <taxon>Pterygota</taxon>
        <taxon>Neoptera</taxon>
        <taxon>Endopterygota</taxon>
        <taxon>Lepidoptera</taxon>
        <taxon>Glossata</taxon>
        <taxon>Ditrysia</taxon>
        <taxon>Papilionoidea</taxon>
        <taxon>Papilionidae</taxon>
        <taxon>Papilioninae</taxon>
        <taxon>Iphiclides</taxon>
    </lineage>
</organism>
<gene>
    <name evidence="2" type="ORF">IPOD504_LOCUS5967</name>
</gene>
<feature type="non-terminal residue" evidence="2">
    <location>
        <position position="124"/>
    </location>
</feature>
<reference evidence="2" key="1">
    <citation type="submission" date="2022-03" db="EMBL/GenBank/DDBJ databases">
        <authorList>
            <person name="Martin H S."/>
        </authorList>
    </citation>
    <scope>NUCLEOTIDE SEQUENCE</scope>
</reference>
<name>A0ABN8I7Q8_9NEOP</name>
<evidence type="ECO:0000313" key="2">
    <source>
        <dbReference type="EMBL" id="CAH2048225.1"/>
    </source>
</evidence>
<keyword evidence="3" id="KW-1185">Reference proteome</keyword>
<protein>
    <submittedName>
        <fullName evidence="2">Uncharacterized protein</fullName>
    </submittedName>
</protein>
<feature type="compositionally biased region" description="Polar residues" evidence="1">
    <location>
        <begin position="1"/>
        <end position="12"/>
    </location>
</feature>
<dbReference type="Proteomes" id="UP000837857">
    <property type="component" value="Chromosome 18"/>
</dbReference>
<dbReference type="EMBL" id="OW152830">
    <property type="protein sequence ID" value="CAH2048225.1"/>
    <property type="molecule type" value="Genomic_DNA"/>
</dbReference>
<evidence type="ECO:0000313" key="3">
    <source>
        <dbReference type="Proteomes" id="UP000837857"/>
    </source>
</evidence>
<feature type="region of interest" description="Disordered" evidence="1">
    <location>
        <begin position="1"/>
        <end position="20"/>
    </location>
</feature>
<proteinExistence type="predicted"/>